<evidence type="ECO:0000256" key="1">
    <source>
        <dbReference type="ARBA" id="ARBA00004651"/>
    </source>
</evidence>
<keyword evidence="5 7" id="KW-1133">Transmembrane helix</keyword>
<evidence type="ECO:0000256" key="2">
    <source>
        <dbReference type="ARBA" id="ARBA00007430"/>
    </source>
</evidence>
<dbReference type="GO" id="GO:0005886">
    <property type="term" value="C:plasma membrane"/>
    <property type="evidence" value="ECO:0007669"/>
    <property type="project" value="UniProtKB-SubCell"/>
</dbReference>
<evidence type="ECO:0000256" key="3">
    <source>
        <dbReference type="ARBA" id="ARBA00022475"/>
    </source>
</evidence>
<evidence type="ECO:0000313" key="8">
    <source>
        <dbReference type="EMBL" id="MCG9970429.1"/>
    </source>
</evidence>
<feature type="transmembrane region" description="Helical" evidence="7">
    <location>
        <begin position="442"/>
        <end position="463"/>
    </location>
</feature>
<evidence type="ECO:0000256" key="7">
    <source>
        <dbReference type="SAM" id="Phobius"/>
    </source>
</evidence>
<reference evidence="8" key="1">
    <citation type="submission" date="2021-12" db="EMBL/GenBank/DDBJ databases">
        <title>Description of Gramella crocea sp. nov., a new bacterium isolated from activated sludge.</title>
        <authorList>
            <person name="Zhang X."/>
        </authorList>
    </citation>
    <scope>NUCLEOTIDE SEQUENCE</scope>
    <source>
        <strain evidence="8">YB25</strain>
    </source>
</reference>
<feature type="transmembrane region" description="Helical" evidence="7">
    <location>
        <begin position="414"/>
        <end position="435"/>
    </location>
</feature>
<feature type="transmembrane region" description="Helical" evidence="7">
    <location>
        <begin position="322"/>
        <end position="342"/>
    </location>
</feature>
<keyword evidence="6 7" id="KW-0472">Membrane</keyword>
<dbReference type="PANTHER" id="PTHR30250">
    <property type="entry name" value="PST FAMILY PREDICTED COLANIC ACID TRANSPORTER"/>
    <property type="match status" value="1"/>
</dbReference>
<dbReference type="PANTHER" id="PTHR30250:SF10">
    <property type="entry name" value="LIPOPOLYSACCHARIDE BIOSYNTHESIS PROTEIN WZXC"/>
    <property type="match status" value="1"/>
</dbReference>
<feature type="transmembrane region" description="Helical" evidence="7">
    <location>
        <begin position="41"/>
        <end position="58"/>
    </location>
</feature>
<organism evidence="8 9">
    <name type="scientific">Christiangramia crocea</name>
    <dbReference type="NCBI Taxonomy" id="2904124"/>
    <lineage>
        <taxon>Bacteria</taxon>
        <taxon>Pseudomonadati</taxon>
        <taxon>Bacteroidota</taxon>
        <taxon>Flavobacteriia</taxon>
        <taxon>Flavobacteriales</taxon>
        <taxon>Flavobacteriaceae</taxon>
        <taxon>Christiangramia</taxon>
    </lineage>
</organism>
<dbReference type="Proteomes" id="UP001139344">
    <property type="component" value="Unassembled WGS sequence"/>
</dbReference>
<dbReference type="RefSeq" id="WP_240095730.1">
    <property type="nucleotide sequence ID" value="NZ_JAJSON010000007.1"/>
</dbReference>
<sequence length="478" mass="54222">MTLRNQARAGMVWTFAQQFGNQIVGFGVSLVLARVLMPEEFGLIGMIAIFISVGQTMVQSGLTQSLIRAQHLENADYSTVFYFNLITSLVIYFLIYQGAPYIADFYDQPILISLTRLYCIVFIINGFSAVQQARFTRNLNFKIQTIITLPATIIGGGIGIALAYLDYGVWSLVWSQIVMSFVSAILFWIFSSWRPNFSFSLKLFKKHFSFGFKLAASGLLNTLFNNAYLIIIGKFFAPAQVGYFTRAETMKQLPIKNLSSALNKVTYPLFSKIQEDDVRLKDVYSRLMKLVLFIIAPTMVLLSVIAEPLFRFLFTAKWLPAVPYFQILCIVGILYPINAYNLNVLKVKGRSDLFLKLEIIKKIIITLVIVSTIPFGIYALLWGQVIIALAGFFINSQYTGRFISYSAIDQTKDLIPILIFAGLAGLSCYMVDFYLLKNFKDIIRIIAGMLNFGVIYLPLSYAFEKKLYEQLRILVFNK</sequence>
<comment type="caution">
    <text evidence="8">The sequence shown here is derived from an EMBL/GenBank/DDBJ whole genome shotgun (WGS) entry which is preliminary data.</text>
</comment>
<feature type="transmembrane region" description="Helical" evidence="7">
    <location>
        <begin position="363"/>
        <end position="394"/>
    </location>
</feature>
<evidence type="ECO:0000256" key="5">
    <source>
        <dbReference type="ARBA" id="ARBA00022989"/>
    </source>
</evidence>
<dbReference type="EMBL" id="JAJSON010000007">
    <property type="protein sequence ID" value="MCG9970429.1"/>
    <property type="molecule type" value="Genomic_DNA"/>
</dbReference>
<gene>
    <name evidence="8" type="ORF">LU635_02175</name>
</gene>
<keyword evidence="9" id="KW-1185">Reference proteome</keyword>
<feature type="transmembrane region" description="Helical" evidence="7">
    <location>
        <begin position="290"/>
        <end position="310"/>
    </location>
</feature>
<dbReference type="CDD" id="cd13127">
    <property type="entry name" value="MATE_tuaB_like"/>
    <property type="match status" value="1"/>
</dbReference>
<evidence type="ECO:0000256" key="6">
    <source>
        <dbReference type="ARBA" id="ARBA00023136"/>
    </source>
</evidence>
<name>A0A9X1UVY1_9FLAO</name>
<feature type="transmembrane region" description="Helical" evidence="7">
    <location>
        <begin position="143"/>
        <end position="165"/>
    </location>
</feature>
<feature type="transmembrane region" description="Helical" evidence="7">
    <location>
        <begin position="110"/>
        <end position="131"/>
    </location>
</feature>
<feature type="transmembrane region" description="Helical" evidence="7">
    <location>
        <begin position="79"/>
        <end position="98"/>
    </location>
</feature>
<accession>A0A9X1UVY1</accession>
<evidence type="ECO:0000256" key="4">
    <source>
        <dbReference type="ARBA" id="ARBA00022692"/>
    </source>
</evidence>
<comment type="similarity">
    <text evidence="2">Belongs to the polysaccharide synthase family.</text>
</comment>
<dbReference type="Pfam" id="PF13440">
    <property type="entry name" value="Polysacc_synt_3"/>
    <property type="match status" value="1"/>
</dbReference>
<keyword evidence="3" id="KW-1003">Cell membrane</keyword>
<dbReference type="InterPro" id="IPR050833">
    <property type="entry name" value="Poly_Biosynth_Transport"/>
</dbReference>
<dbReference type="AlphaFoldDB" id="A0A9X1UVY1"/>
<evidence type="ECO:0000313" key="9">
    <source>
        <dbReference type="Proteomes" id="UP001139344"/>
    </source>
</evidence>
<protein>
    <submittedName>
        <fullName evidence="8">Lipopolysaccharide biosynthesis protein</fullName>
    </submittedName>
</protein>
<keyword evidence="4 7" id="KW-0812">Transmembrane</keyword>
<proteinExistence type="inferred from homology"/>
<comment type="subcellular location">
    <subcellularLocation>
        <location evidence="1">Cell membrane</location>
        <topology evidence="1">Multi-pass membrane protein</topology>
    </subcellularLocation>
</comment>
<feature type="transmembrane region" description="Helical" evidence="7">
    <location>
        <begin position="171"/>
        <end position="190"/>
    </location>
</feature>